<dbReference type="RefSeq" id="WP_179980568.1">
    <property type="nucleotide sequence ID" value="NZ_LT608333.1"/>
</dbReference>
<evidence type="ECO:0000259" key="4">
    <source>
        <dbReference type="Pfam" id="PF25885"/>
    </source>
</evidence>
<dbReference type="Gene3D" id="2.40.30.170">
    <property type="match status" value="1"/>
</dbReference>
<evidence type="ECO:0000256" key="3">
    <source>
        <dbReference type="SAM" id="Phobius"/>
    </source>
</evidence>
<feature type="domain" description="Multidrug export protein EmrA/FarA alpha-helical hairpin" evidence="4">
    <location>
        <begin position="102"/>
        <end position="222"/>
    </location>
</feature>
<comment type="subcellular location">
    <subcellularLocation>
        <location evidence="1">Cell envelope</location>
    </subcellularLocation>
</comment>
<sequence length="407" mass="44486">MSDSTSVSSPQAQEPSMKKRPPSSRRTRIMLVLGLLMAAALLAWAACWFFVWRFEENTDDAYVSGNVVRIMSQISGRVVSVLADDTDSVRAGQPLVRLDDDDARLALDRALVDLASVVREIARLEAQRRESLALIKVAEVTLEQGITNLRRREILGREKAVRLEEVQDFHAQVKSSTAQLDAARQRQKALDAQLLHGPVEDQPMVRQAAARVRECWLTLERTVIRSPVDGQVAQRSVQSGQVVAAGTPLMAVIPLNSLWVEANFKEVQLRHMRVGQPASIRVDMHGSGVTYQGRVAGFSAGTGSAFALIPAQNATGNWIKVVQRVPVRIELEGGDAARHSLLIGLSSLVTVNIDDASGPLLTDAARQRPLPPVLTARGTEPDMEPIEERIRSVIAQNSPSDNGATER</sequence>
<dbReference type="PANTHER" id="PTHR30386:SF19">
    <property type="entry name" value="MULTIDRUG EXPORT PROTEIN EMRA-RELATED"/>
    <property type="match status" value="1"/>
</dbReference>
<feature type="transmembrane region" description="Helical" evidence="3">
    <location>
        <begin position="29"/>
        <end position="52"/>
    </location>
</feature>
<dbReference type="InterPro" id="IPR058633">
    <property type="entry name" value="EmrA/FarA_HH"/>
</dbReference>
<dbReference type="SUPFAM" id="SSF111369">
    <property type="entry name" value="HlyD-like secretion proteins"/>
    <property type="match status" value="2"/>
</dbReference>
<keyword evidence="3" id="KW-1133">Transmembrane helix</keyword>
<dbReference type="GO" id="GO:0055085">
    <property type="term" value="P:transmembrane transport"/>
    <property type="evidence" value="ECO:0007669"/>
    <property type="project" value="InterPro"/>
</dbReference>
<dbReference type="Gene3D" id="2.40.50.100">
    <property type="match status" value="1"/>
</dbReference>
<dbReference type="InterPro" id="IPR050739">
    <property type="entry name" value="MFP"/>
</dbReference>
<reference evidence="5" key="1">
    <citation type="submission" date="2016-08" db="EMBL/GenBank/DDBJ databases">
        <authorList>
            <person name="Seilhamer J.J."/>
        </authorList>
    </citation>
    <scope>NUCLEOTIDE SEQUENCE</scope>
    <source>
        <strain evidence="5">86-1</strain>
    </source>
</reference>
<feature type="compositionally biased region" description="Polar residues" evidence="2">
    <location>
        <begin position="1"/>
        <end position="14"/>
    </location>
</feature>
<keyword evidence="3" id="KW-0812">Transmembrane</keyword>
<dbReference type="EMBL" id="FMJC01000002">
    <property type="protein sequence ID" value="SCM73202.1"/>
    <property type="molecule type" value="Genomic_DNA"/>
</dbReference>
<name>A0A212L6J5_9BACT</name>
<dbReference type="Pfam" id="PF25885">
    <property type="entry name" value="HH_EMRA"/>
    <property type="match status" value="1"/>
</dbReference>
<organism evidence="5">
    <name type="scientific">uncultured Desulfovibrio sp</name>
    <dbReference type="NCBI Taxonomy" id="167968"/>
    <lineage>
        <taxon>Bacteria</taxon>
        <taxon>Pseudomonadati</taxon>
        <taxon>Thermodesulfobacteriota</taxon>
        <taxon>Desulfovibrionia</taxon>
        <taxon>Desulfovibrionales</taxon>
        <taxon>Desulfovibrionaceae</taxon>
        <taxon>Desulfovibrio</taxon>
        <taxon>environmental samples</taxon>
    </lineage>
</organism>
<accession>A0A212L6J5</accession>
<gene>
    <name evidence="5" type="primary">emrA</name>
    <name evidence="5" type="ORF">KL86DES1_21128</name>
</gene>
<proteinExistence type="predicted"/>
<evidence type="ECO:0000256" key="2">
    <source>
        <dbReference type="SAM" id="MobiDB-lite"/>
    </source>
</evidence>
<protein>
    <submittedName>
        <fullName evidence="5">Multidrug efflux system</fullName>
    </submittedName>
</protein>
<keyword evidence="3" id="KW-0472">Membrane</keyword>
<dbReference type="GO" id="GO:0030313">
    <property type="term" value="C:cell envelope"/>
    <property type="evidence" value="ECO:0007669"/>
    <property type="project" value="UniProtKB-SubCell"/>
</dbReference>
<evidence type="ECO:0000313" key="5">
    <source>
        <dbReference type="EMBL" id="SCM73202.1"/>
    </source>
</evidence>
<evidence type="ECO:0000256" key="1">
    <source>
        <dbReference type="ARBA" id="ARBA00004196"/>
    </source>
</evidence>
<dbReference type="AlphaFoldDB" id="A0A212L6J5"/>
<feature type="region of interest" description="Disordered" evidence="2">
    <location>
        <begin position="1"/>
        <end position="23"/>
    </location>
</feature>
<dbReference type="PANTHER" id="PTHR30386">
    <property type="entry name" value="MEMBRANE FUSION SUBUNIT OF EMRAB-TOLC MULTIDRUG EFFLUX PUMP"/>
    <property type="match status" value="1"/>
</dbReference>